<keyword evidence="2" id="KW-0418">Kinase</keyword>
<dbReference type="GO" id="GO:0004674">
    <property type="term" value="F:protein serine/threonine kinase activity"/>
    <property type="evidence" value="ECO:0007669"/>
    <property type="project" value="UniProtKB-EC"/>
</dbReference>
<evidence type="ECO:0000259" key="1">
    <source>
        <dbReference type="Pfam" id="PF03781"/>
    </source>
</evidence>
<dbReference type="InterPro" id="IPR005532">
    <property type="entry name" value="SUMF_dom"/>
</dbReference>
<name>A0A1J5RZ87_9ZZZZ</name>
<sequence>MNKYKAIICFLFFIVFNKAALSQPVLTGLKFSSDSLSIKQFIVTDEKQIDIATPLVSFVLNGKLNYSDAKENYKNKILIHLSEYKKTKFGISAIISFTNISLDTIQLENIVPFGENARHVYITGKGKHELSRTYLFIPGKQPVNVIVPDDAWDLGFCSINDAKENIQLTALVRRNRASIKKGNRTRFETNLFPGGSVEYNLYIETVNGDWHAALELMFQKRMLYDIENFNNNLFERKDLQWIRHSYVSHLMMNWDKNYYDYENKQFHIADFIERGKKLYGGDDFIGIWPTWPTLGLDQRNQFDLFKDLPGGTIQIKKIAEECRRKNTKLFVCYNPWDESTRNENHFEGISKLIEATSADGVVLDTKGSSSKELQDAADKIKPGVIMYSEGMAVPKDMPGIVSGRVHNALYYPPMLNLNKLIKPEFAIFRVAEIFKEPIQREFALAFFNGYGTEINIMAPGQPDWVNEQYKYLGRTSRILRENTFNFVAGNFKPLIETFADSIWVNEWSLPNKTIYTIYCIKPEGYNDRLFKVEPDDKSHFVDIWHHRLLLPKQKNNDWWIESETNAFHKKFLGTNNEGEVDCIAKLPLLISAKRNGDLLSITTPFVGDEIRIWAGQPSYDKKYLTVTPGSQQISLHKEFGLYEGDFVIQLMDKGILLDETILTITPGEPRRISTVQKTKTSSTVPLGMVKIPEGRFHFKPTHGDEFIPYPKQDADSTFNMPAFYMDQFPVTNSQYLQFVRSSKYKPTDTVNYLKHWKNGKIPKGKENFPVIYISYEDAKAFARWAGKRLPTEIEWQYAAQTPAENEWPWKQTKPVTRKEQVITQTLTVSALEGIDSSYCNLGNGELYAVGIYPKGANSFGLQDLTGCVWQLTNDLYITGNYQYIILKGGSYFKPSSSWWYVQGGPRELSYQQFLLRVDQGFERNSTVGFRCVKDVK</sequence>
<dbReference type="InterPro" id="IPR016187">
    <property type="entry name" value="CTDL_fold"/>
</dbReference>
<dbReference type="InterPro" id="IPR051043">
    <property type="entry name" value="Sulfatase_Mod_Factor_Kinase"/>
</dbReference>
<evidence type="ECO:0000313" key="2">
    <source>
        <dbReference type="EMBL" id="OIQ97372.1"/>
    </source>
</evidence>
<dbReference type="Pfam" id="PF03781">
    <property type="entry name" value="FGE-sulfatase"/>
    <property type="match status" value="1"/>
</dbReference>
<protein>
    <submittedName>
        <fullName evidence="2">Serine/threonine-protein kinase pkn1</fullName>
        <ecNumber evidence="2">2.7.11.1</ecNumber>
    </submittedName>
</protein>
<keyword evidence="2" id="KW-0808">Transferase</keyword>
<dbReference type="EC" id="2.7.11.1" evidence="2"/>
<dbReference type="PANTHER" id="PTHR23150:SF19">
    <property type="entry name" value="FORMYLGLYCINE-GENERATING ENZYME"/>
    <property type="match status" value="1"/>
</dbReference>
<feature type="domain" description="Sulfatase-modifying factor enzyme-like" evidence="1">
    <location>
        <begin position="687"/>
        <end position="933"/>
    </location>
</feature>
<dbReference type="SUPFAM" id="SSF56436">
    <property type="entry name" value="C-type lectin-like"/>
    <property type="match status" value="1"/>
</dbReference>
<accession>A0A1J5RZ87</accession>
<proteinExistence type="predicted"/>
<dbReference type="EMBL" id="MLJW01000134">
    <property type="protein sequence ID" value="OIQ97372.1"/>
    <property type="molecule type" value="Genomic_DNA"/>
</dbReference>
<dbReference type="Gene3D" id="3.90.1580.10">
    <property type="entry name" value="paralog of FGE (formylglycine-generating enzyme)"/>
    <property type="match status" value="1"/>
</dbReference>
<dbReference type="GO" id="GO:0120147">
    <property type="term" value="F:formylglycine-generating oxidase activity"/>
    <property type="evidence" value="ECO:0007669"/>
    <property type="project" value="TreeGrafter"/>
</dbReference>
<dbReference type="PANTHER" id="PTHR23150">
    <property type="entry name" value="SULFATASE MODIFYING FACTOR 1, 2"/>
    <property type="match status" value="1"/>
</dbReference>
<organism evidence="2">
    <name type="scientific">mine drainage metagenome</name>
    <dbReference type="NCBI Taxonomy" id="410659"/>
    <lineage>
        <taxon>unclassified sequences</taxon>
        <taxon>metagenomes</taxon>
        <taxon>ecological metagenomes</taxon>
    </lineage>
</organism>
<reference evidence="2" key="1">
    <citation type="submission" date="2016-10" db="EMBL/GenBank/DDBJ databases">
        <title>Sequence of Gallionella enrichment culture.</title>
        <authorList>
            <person name="Poehlein A."/>
            <person name="Muehling M."/>
            <person name="Daniel R."/>
        </authorList>
    </citation>
    <scope>NUCLEOTIDE SEQUENCE</scope>
</reference>
<gene>
    <name evidence="2" type="primary">pkn1_10</name>
    <name evidence="2" type="ORF">GALL_206320</name>
</gene>
<dbReference type="InterPro" id="IPR042095">
    <property type="entry name" value="SUMF_sf"/>
</dbReference>
<dbReference type="AlphaFoldDB" id="A0A1J5RZ87"/>
<comment type="caution">
    <text evidence="2">The sequence shown here is derived from an EMBL/GenBank/DDBJ whole genome shotgun (WGS) entry which is preliminary data.</text>
</comment>